<organism evidence="2 3">
    <name type="scientific">Cannabis sativa</name>
    <name type="common">Hemp</name>
    <name type="synonym">Marijuana</name>
    <dbReference type="NCBI Taxonomy" id="3483"/>
    <lineage>
        <taxon>Eukaryota</taxon>
        <taxon>Viridiplantae</taxon>
        <taxon>Streptophyta</taxon>
        <taxon>Embryophyta</taxon>
        <taxon>Tracheophyta</taxon>
        <taxon>Spermatophyta</taxon>
        <taxon>Magnoliopsida</taxon>
        <taxon>eudicotyledons</taxon>
        <taxon>Gunneridae</taxon>
        <taxon>Pentapetalae</taxon>
        <taxon>rosids</taxon>
        <taxon>fabids</taxon>
        <taxon>Rosales</taxon>
        <taxon>Cannabaceae</taxon>
        <taxon>Cannabis</taxon>
    </lineage>
</organism>
<evidence type="ECO:0000256" key="1">
    <source>
        <dbReference type="SAM" id="MobiDB-lite"/>
    </source>
</evidence>
<name>A0A7J6HL14_CANSA</name>
<comment type="caution">
    <text evidence="2">The sequence shown here is derived from an EMBL/GenBank/DDBJ whole genome shotgun (WGS) entry which is preliminary data.</text>
</comment>
<feature type="compositionally biased region" description="Basic and acidic residues" evidence="1">
    <location>
        <begin position="1"/>
        <end position="10"/>
    </location>
</feature>
<reference evidence="2 3" key="1">
    <citation type="journal article" date="2020" name="bioRxiv">
        <title>Sequence and annotation of 42 cannabis genomes reveals extensive copy number variation in cannabinoid synthesis and pathogen resistance genes.</title>
        <authorList>
            <person name="Mckernan K.J."/>
            <person name="Helbert Y."/>
            <person name="Kane L.T."/>
            <person name="Ebling H."/>
            <person name="Zhang L."/>
            <person name="Liu B."/>
            <person name="Eaton Z."/>
            <person name="Mclaughlin S."/>
            <person name="Kingan S."/>
            <person name="Baybayan P."/>
            <person name="Concepcion G."/>
            <person name="Jordan M."/>
            <person name="Riva A."/>
            <person name="Barbazuk W."/>
            <person name="Harkins T."/>
        </authorList>
    </citation>
    <scope>NUCLEOTIDE SEQUENCE [LARGE SCALE GENOMIC DNA]</scope>
    <source>
        <strain evidence="3">cv. Jamaican Lion 4</strain>
        <tissue evidence="2">Leaf</tissue>
    </source>
</reference>
<dbReference type="Proteomes" id="UP000525078">
    <property type="component" value="Unassembled WGS sequence"/>
</dbReference>
<feature type="region of interest" description="Disordered" evidence="1">
    <location>
        <begin position="1"/>
        <end position="28"/>
    </location>
</feature>
<evidence type="ECO:0000313" key="2">
    <source>
        <dbReference type="EMBL" id="KAF4395932.1"/>
    </source>
</evidence>
<proteinExistence type="predicted"/>
<dbReference type="EMBL" id="JAATIP010000004">
    <property type="protein sequence ID" value="KAF4395932.1"/>
    <property type="molecule type" value="Genomic_DNA"/>
</dbReference>
<accession>A0A7J6HL14</accession>
<evidence type="ECO:0000313" key="3">
    <source>
        <dbReference type="Proteomes" id="UP000525078"/>
    </source>
</evidence>
<protein>
    <submittedName>
        <fullName evidence="2">Uncharacterized protein</fullName>
    </submittedName>
</protein>
<gene>
    <name evidence="2" type="ORF">F8388_013101</name>
</gene>
<sequence length="107" mass="11701">MVVRFRDGGRRGYGKSGATTPSDSEAKSLWEGEGYGEKDLLHLEPELFSIDGTALVVVELVEDEIVEMGELFGRGGHVDPKVALDEPHRLESFSELSSGENIILVQI</sequence>
<dbReference type="AlphaFoldDB" id="A0A7J6HL14"/>